<accession>A0ABZ0YYI3</accession>
<dbReference type="Gene3D" id="3.60.120.10">
    <property type="entry name" value="Anthranilate synthase"/>
    <property type="match status" value="1"/>
</dbReference>
<dbReference type="InterPro" id="IPR015890">
    <property type="entry name" value="Chorismate_C"/>
</dbReference>
<evidence type="ECO:0000313" key="3">
    <source>
        <dbReference type="EMBL" id="WQH17106.1"/>
    </source>
</evidence>
<dbReference type="Pfam" id="PF00425">
    <property type="entry name" value="Chorismate_bind"/>
    <property type="match status" value="1"/>
</dbReference>
<evidence type="ECO:0000256" key="1">
    <source>
        <dbReference type="SAM" id="MobiDB-lite"/>
    </source>
</evidence>
<protein>
    <submittedName>
        <fullName evidence="3">Chorismate-binding protein</fullName>
    </submittedName>
</protein>
<name>A0ABZ0YYI3_9GAMM</name>
<feature type="region of interest" description="Disordered" evidence="1">
    <location>
        <begin position="284"/>
        <end position="305"/>
    </location>
</feature>
<dbReference type="RefSeq" id="WP_322522087.1">
    <property type="nucleotide sequence ID" value="NZ_CP140153.1"/>
</dbReference>
<dbReference type="PANTHER" id="PTHR11236">
    <property type="entry name" value="AMINOBENZOATE/ANTHRANILATE SYNTHASE"/>
    <property type="match status" value="1"/>
</dbReference>
<dbReference type="InterPro" id="IPR005801">
    <property type="entry name" value="ADC_synthase"/>
</dbReference>
<dbReference type="PRINTS" id="PR00095">
    <property type="entry name" value="ANTSNTHASEI"/>
</dbReference>
<evidence type="ECO:0000259" key="2">
    <source>
        <dbReference type="Pfam" id="PF00425"/>
    </source>
</evidence>
<dbReference type="Proteomes" id="UP001327459">
    <property type="component" value="Chromosome"/>
</dbReference>
<dbReference type="EMBL" id="CP140153">
    <property type="protein sequence ID" value="WQH17106.1"/>
    <property type="molecule type" value="Genomic_DNA"/>
</dbReference>
<reference evidence="3 4" key="1">
    <citation type="submission" date="2023-11" db="EMBL/GenBank/DDBJ databases">
        <title>MicrobeMod: A computational toolkit for identifying prokaryotic methylation and restriction-modification with nanopore sequencing.</title>
        <authorList>
            <person name="Crits-Christoph A."/>
            <person name="Kang S.C."/>
            <person name="Lee H."/>
            <person name="Ostrov N."/>
        </authorList>
    </citation>
    <scope>NUCLEOTIDE SEQUENCE [LARGE SCALE GENOMIC DNA]</scope>
    <source>
        <strain evidence="3 4">ATCC 49870</strain>
    </source>
</reference>
<keyword evidence="4" id="KW-1185">Reference proteome</keyword>
<dbReference type="InterPro" id="IPR019999">
    <property type="entry name" value="Anth_synth_I-like"/>
</dbReference>
<dbReference type="PANTHER" id="PTHR11236:SF9">
    <property type="entry name" value="ANTHRANILATE SYNTHASE COMPONENT 1"/>
    <property type="match status" value="1"/>
</dbReference>
<evidence type="ECO:0000313" key="4">
    <source>
        <dbReference type="Proteomes" id="UP001327459"/>
    </source>
</evidence>
<gene>
    <name evidence="3" type="ORF">SR882_04165</name>
</gene>
<dbReference type="SUPFAM" id="SSF56322">
    <property type="entry name" value="ADC synthase"/>
    <property type="match status" value="1"/>
</dbReference>
<feature type="domain" description="Chorismate-utilising enzyme C-terminal" evidence="2">
    <location>
        <begin position="210"/>
        <end position="463"/>
    </location>
</feature>
<feature type="compositionally biased region" description="Basic and acidic residues" evidence="1">
    <location>
        <begin position="296"/>
        <end position="305"/>
    </location>
</feature>
<sequence length="484" mass="52289">MSEPVIQRLESDPARALASLAAVLTAAGQRASHLFESVTAGGPLSRWSILFSAADERLAAPATPSADAPRFLDAFQQAISRRQPLDDAFDADDWLAAQGLPRTFPFLGGWSFFLAYEMAAEIEPTLDLPPFALGAESGFPRAIAEYHPAALVRDHDSGEDIVVHDGSVQGAELAKALISARVRAGETAGRDQHRGEVELTELLPPVGAPHRERVARVRDYLFAGDVFQANLSHAWRFRLAPGVSSGAVYGSLCRRNPAPFAAWYRQPEGEIISSSPERLLRVAEGHAETRPIAGTRRRDPDPERDQELIEQLRAHPKERAEHVMLIDLERNDLGRVCEPGSVRVDELMVVESYAQVHHLVSNIVGRLPASTSPLAALAACFPGGTITGCPKVRCMEILAELEQTGRGPYTGSLGYLSNHGQMDSNILIRSLFLSPDRRGEFRTGGGIVADSDPARELDETYQKARGVLDALGGEAALVAGVPVG</sequence>
<proteinExistence type="predicted"/>
<organism evidence="3 4">
    <name type="scientific">Guyparkeria halophila</name>
    <dbReference type="NCBI Taxonomy" id="47960"/>
    <lineage>
        <taxon>Bacteria</taxon>
        <taxon>Pseudomonadati</taxon>
        <taxon>Pseudomonadota</taxon>
        <taxon>Gammaproteobacteria</taxon>
        <taxon>Chromatiales</taxon>
        <taxon>Thioalkalibacteraceae</taxon>
        <taxon>Guyparkeria</taxon>
    </lineage>
</organism>